<keyword evidence="9" id="KW-0325">Glycoprotein</keyword>
<keyword evidence="3" id="KW-0812">Transmembrane</keyword>
<keyword evidence="8" id="KW-0472">Membrane</keyword>
<evidence type="ECO:0000256" key="4">
    <source>
        <dbReference type="ARBA" id="ARBA00022737"/>
    </source>
</evidence>
<dbReference type="CDD" id="cd11304">
    <property type="entry name" value="Cadherin_repeat"/>
    <property type="match status" value="1"/>
</dbReference>
<evidence type="ECO:0000256" key="8">
    <source>
        <dbReference type="ARBA" id="ARBA00023136"/>
    </source>
</evidence>
<evidence type="ECO:0000256" key="10">
    <source>
        <dbReference type="PROSITE-ProRule" id="PRU00043"/>
    </source>
</evidence>
<dbReference type="SUPFAM" id="SSF49313">
    <property type="entry name" value="Cadherin-like"/>
    <property type="match status" value="1"/>
</dbReference>
<reference evidence="13" key="1">
    <citation type="submission" date="2025-08" db="UniProtKB">
        <authorList>
            <consortium name="RefSeq"/>
        </authorList>
    </citation>
    <scope>IDENTIFICATION</scope>
    <source>
        <tissue evidence="13">Muscle</tissue>
    </source>
</reference>
<dbReference type="InterPro" id="IPR050971">
    <property type="entry name" value="Cadherin-domain_protein"/>
</dbReference>
<dbReference type="SMART" id="SM00112">
    <property type="entry name" value="CA"/>
    <property type="match status" value="1"/>
</dbReference>
<dbReference type="PANTHER" id="PTHR24025">
    <property type="entry name" value="DESMOGLEIN FAMILY MEMBER"/>
    <property type="match status" value="1"/>
</dbReference>
<dbReference type="GO" id="GO:0005509">
    <property type="term" value="F:calcium ion binding"/>
    <property type="evidence" value="ECO:0007669"/>
    <property type="project" value="UniProtKB-UniRule"/>
</dbReference>
<dbReference type="InterPro" id="IPR015919">
    <property type="entry name" value="Cadherin-like_sf"/>
</dbReference>
<feature type="domain" description="Cadherin" evidence="11">
    <location>
        <begin position="55"/>
        <end position="137"/>
    </location>
</feature>
<dbReference type="FunFam" id="2.60.40.60:FF:000011">
    <property type="entry name" value="Cadherin 1"/>
    <property type="match status" value="1"/>
</dbReference>
<dbReference type="OrthoDB" id="6079678at2759"/>
<keyword evidence="7" id="KW-1133">Transmembrane helix</keyword>
<evidence type="ECO:0000256" key="6">
    <source>
        <dbReference type="ARBA" id="ARBA00022889"/>
    </source>
</evidence>
<evidence type="ECO:0000259" key="11">
    <source>
        <dbReference type="PROSITE" id="PS50268"/>
    </source>
</evidence>
<dbReference type="KEGG" id="ncc:104945211"/>
<evidence type="ECO:0000256" key="2">
    <source>
        <dbReference type="ARBA" id="ARBA00022475"/>
    </source>
</evidence>
<organism evidence="12 13">
    <name type="scientific">Notothenia coriiceps</name>
    <name type="common">black rockcod</name>
    <dbReference type="NCBI Taxonomy" id="8208"/>
    <lineage>
        <taxon>Eukaryota</taxon>
        <taxon>Metazoa</taxon>
        <taxon>Chordata</taxon>
        <taxon>Craniata</taxon>
        <taxon>Vertebrata</taxon>
        <taxon>Euteleostomi</taxon>
        <taxon>Actinopterygii</taxon>
        <taxon>Neopterygii</taxon>
        <taxon>Teleostei</taxon>
        <taxon>Neoteleostei</taxon>
        <taxon>Acanthomorphata</taxon>
        <taxon>Eupercaria</taxon>
        <taxon>Perciformes</taxon>
        <taxon>Notothenioidei</taxon>
        <taxon>Nototheniidae</taxon>
        <taxon>Notothenia</taxon>
    </lineage>
</organism>
<keyword evidence="5 10" id="KW-0106">Calcium</keyword>
<gene>
    <name evidence="13" type="primary">LOC104945211</name>
</gene>
<evidence type="ECO:0000256" key="5">
    <source>
        <dbReference type="ARBA" id="ARBA00022837"/>
    </source>
</evidence>
<evidence type="ECO:0000256" key="7">
    <source>
        <dbReference type="ARBA" id="ARBA00022989"/>
    </source>
</evidence>
<dbReference type="PROSITE" id="PS50268">
    <property type="entry name" value="CADHERIN_2"/>
    <property type="match status" value="1"/>
</dbReference>
<dbReference type="GeneID" id="104945211"/>
<dbReference type="Gene3D" id="2.60.40.60">
    <property type="entry name" value="Cadherins"/>
    <property type="match status" value="1"/>
</dbReference>
<dbReference type="PANTHER" id="PTHR24025:SF32">
    <property type="entry name" value="DESMOGLEIN-2"/>
    <property type="match status" value="1"/>
</dbReference>
<evidence type="ECO:0000256" key="3">
    <source>
        <dbReference type="ARBA" id="ARBA00022692"/>
    </source>
</evidence>
<dbReference type="GO" id="GO:0007156">
    <property type="term" value="P:homophilic cell adhesion via plasma membrane adhesion molecules"/>
    <property type="evidence" value="ECO:0007669"/>
    <property type="project" value="InterPro"/>
</dbReference>
<keyword evidence="6" id="KW-0130">Cell adhesion</keyword>
<dbReference type="GO" id="GO:0005886">
    <property type="term" value="C:plasma membrane"/>
    <property type="evidence" value="ECO:0007669"/>
    <property type="project" value="UniProtKB-SubCell"/>
</dbReference>
<keyword evidence="4" id="KW-0677">Repeat</keyword>
<keyword evidence="12" id="KW-1185">Reference proteome</keyword>
<proteinExistence type="predicted"/>
<dbReference type="PRINTS" id="PR00205">
    <property type="entry name" value="CADHERIN"/>
</dbReference>
<dbReference type="RefSeq" id="XP_010769147.1">
    <property type="nucleotide sequence ID" value="XM_010770845.1"/>
</dbReference>
<keyword evidence="2" id="KW-1003">Cell membrane</keyword>
<accession>A0A6I9MXQ1</accession>
<protein>
    <submittedName>
        <fullName evidence="13">Cadherin-1-like</fullName>
    </submittedName>
</protein>
<evidence type="ECO:0000256" key="9">
    <source>
        <dbReference type="ARBA" id="ARBA00023180"/>
    </source>
</evidence>
<evidence type="ECO:0000313" key="13">
    <source>
        <dbReference type="RefSeq" id="XP_010769147.1"/>
    </source>
</evidence>
<dbReference type="InterPro" id="IPR002126">
    <property type="entry name" value="Cadherin-like_dom"/>
</dbReference>
<dbReference type="GO" id="GO:0030057">
    <property type="term" value="C:desmosome"/>
    <property type="evidence" value="ECO:0007669"/>
    <property type="project" value="TreeGrafter"/>
</dbReference>
<name>A0A6I9MXQ1_9TELE</name>
<dbReference type="Proteomes" id="UP000504611">
    <property type="component" value="Unplaced"/>
</dbReference>
<evidence type="ECO:0000313" key="12">
    <source>
        <dbReference type="Proteomes" id="UP000504611"/>
    </source>
</evidence>
<sequence length="163" mass="18807">MKLLCVVSFQVLSAESGPRRQKTLRRKKREWLIPPTKLMENTDYRQKEFIAKIRSDKDIGELLDYFLTGEGADKEPLNLFVVDRSTGFVRITQLLDREKRQFYNLTGIARFKDGTKAEDDVPLEFTVLDQNDNPPYFELQMGNITEESKPGSVTLLNTYQPAA</sequence>
<dbReference type="AlphaFoldDB" id="A0A6I9MXQ1"/>
<comment type="subcellular location">
    <subcellularLocation>
        <location evidence="1">Cell membrane</location>
    </subcellularLocation>
</comment>
<feature type="non-terminal residue" evidence="13">
    <location>
        <position position="163"/>
    </location>
</feature>
<evidence type="ECO:0000256" key="1">
    <source>
        <dbReference type="ARBA" id="ARBA00004236"/>
    </source>
</evidence>